<reference evidence="3" key="1">
    <citation type="journal article" date="2019" name="Int. J. Syst. Evol. Microbiol.">
        <title>The Global Catalogue of Microorganisms (GCM) 10K type strain sequencing project: providing services to taxonomists for standard genome sequencing and annotation.</title>
        <authorList>
            <consortium name="The Broad Institute Genomics Platform"/>
            <consortium name="The Broad Institute Genome Sequencing Center for Infectious Disease"/>
            <person name="Wu L."/>
            <person name="Ma J."/>
        </authorList>
    </citation>
    <scope>NUCLEOTIDE SEQUENCE [LARGE SCALE GENOMIC DNA]</scope>
    <source>
        <strain evidence="3">KCTC 33575</strain>
    </source>
</reference>
<keyword evidence="1" id="KW-0472">Membrane</keyword>
<dbReference type="PANTHER" id="PTHR40078:SF1">
    <property type="entry name" value="INTEGRAL MEMBRANE PROTEIN"/>
    <property type="match status" value="1"/>
</dbReference>
<dbReference type="EMBL" id="JBHUOQ010000004">
    <property type="protein sequence ID" value="MFD2830859.1"/>
    <property type="molecule type" value="Genomic_DNA"/>
</dbReference>
<evidence type="ECO:0000313" key="2">
    <source>
        <dbReference type="EMBL" id="MFD2830859.1"/>
    </source>
</evidence>
<organism evidence="2 3">
    <name type="scientific">Corticicoccus populi</name>
    <dbReference type="NCBI Taxonomy" id="1812821"/>
    <lineage>
        <taxon>Bacteria</taxon>
        <taxon>Bacillati</taxon>
        <taxon>Bacillota</taxon>
        <taxon>Bacilli</taxon>
        <taxon>Bacillales</taxon>
        <taxon>Staphylococcaceae</taxon>
        <taxon>Corticicoccus</taxon>
    </lineage>
</organism>
<dbReference type="PANTHER" id="PTHR40078">
    <property type="entry name" value="INTEGRAL MEMBRANE PROTEIN-RELATED"/>
    <property type="match status" value="1"/>
</dbReference>
<comment type="caution">
    <text evidence="2">The sequence shown here is derived from an EMBL/GenBank/DDBJ whole genome shotgun (WGS) entry which is preliminary data.</text>
</comment>
<feature type="transmembrane region" description="Helical" evidence="1">
    <location>
        <begin position="165"/>
        <end position="189"/>
    </location>
</feature>
<dbReference type="Proteomes" id="UP001597519">
    <property type="component" value="Unassembled WGS sequence"/>
</dbReference>
<keyword evidence="1" id="KW-1133">Transmembrane helix</keyword>
<feature type="transmembrane region" description="Helical" evidence="1">
    <location>
        <begin position="80"/>
        <end position="100"/>
    </location>
</feature>
<feature type="transmembrane region" description="Helical" evidence="1">
    <location>
        <begin position="12"/>
        <end position="30"/>
    </location>
</feature>
<protein>
    <submittedName>
        <fullName evidence="2">YitT family protein</fullName>
    </submittedName>
</protein>
<feature type="transmembrane region" description="Helical" evidence="1">
    <location>
        <begin position="50"/>
        <end position="73"/>
    </location>
</feature>
<evidence type="ECO:0000313" key="3">
    <source>
        <dbReference type="Proteomes" id="UP001597519"/>
    </source>
</evidence>
<feature type="transmembrane region" description="Helical" evidence="1">
    <location>
        <begin position="106"/>
        <end position="128"/>
    </location>
</feature>
<dbReference type="RefSeq" id="WP_377774289.1">
    <property type="nucleotide sequence ID" value="NZ_JBHUOQ010000004.1"/>
</dbReference>
<dbReference type="InterPro" id="IPR038750">
    <property type="entry name" value="YczE/YyaS-like"/>
</dbReference>
<gene>
    <name evidence="2" type="ORF">ACFSX4_10340</name>
</gene>
<name>A0ABW5WZM7_9STAP</name>
<evidence type="ECO:0000256" key="1">
    <source>
        <dbReference type="SAM" id="Phobius"/>
    </source>
</evidence>
<keyword evidence="3" id="KW-1185">Reference proteome</keyword>
<keyword evidence="1" id="KW-0812">Transmembrane</keyword>
<accession>A0ABW5WZM7</accession>
<proteinExistence type="predicted"/>
<dbReference type="Pfam" id="PF19700">
    <property type="entry name" value="DUF6198"/>
    <property type="match status" value="1"/>
</dbReference>
<sequence>MTEAKQLLIKRYIFFSAGLIILSLGVTLTIKGHVLGLSPWDVLHYGLWETFGLTIGSWGIIIGAVIVIITSIAMRKLPAAGVYINMFCIGIFIDIFNFLLPDPENLTVQIVLFCPGVIVMAFGVAFYITPNLGAGPRDSLMLVLVQKFNFKLSSARNVMELGALFFGFLLGGPVFIGTLLIVLCLGKLIEKFLPITRRMLVRYLGHDDPNIIKVKN</sequence>